<organism evidence="2 3">
    <name type="scientific">Forsythia ovata</name>
    <dbReference type="NCBI Taxonomy" id="205694"/>
    <lineage>
        <taxon>Eukaryota</taxon>
        <taxon>Viridiplantae</taxon>
        <taxon>Streptophyta</taxon>
        <taxon>Embryophyta</taxon>
        <taxon>Tracheophyta</taxon>
        <taxon>Spermatophyta</taxon>
        <taxon>Magnoliopsida</taxon>
        <taxon>eudicotyledons</taxon>
        <taxon>Gunneridae</taxon>
        <taxon>Pentapetalae</taxon>
        <taxon>asterids</taxon>
        <taxon>lamiids</taxon>
        <taxon>Lamiales</taxon>
        <taxon>Oleaceae</taxon>
        <taxon>Forsythieae</taxon>
        <taxon>Forsythia</taxon>
    </lineage>
</organism>
<reference evidence="3" key="1">
    <citation type="submission" date="2024-07" db="EMBL/GenBank/DDBJ databases">
        <title>Two chromosome-level genome assemblies of Korean endemic species Abeliophyllum distichum and Forsythia ovata (Oleaceae).</title>
        <authorList>
            <person name="Jang H."/>
        </authorList>
    </citation>
    <scope>NUCLEOTIDE SEQUENCE [LARGE SCALE GENOMIC DNA]</scope>
</reference>
<gene>
    <name evidence="2" type="ORF">Fot_10718</name>
</gene>
<name>A0ABD1WKA5_9LAMI</name>
<proteinExistence type="predicted"/>
<protein>
    <submittedName>
        <fullName evidence="2">Uncharacterized protein</fullName>
    </submittedName>
</protein>
<keyword evidence="1" id="KW-1133">Transmembrane helix</keyword>
<dbReference type="EMBL" id="JBFOLJ010000003">
    <property type="protein sequence ID" value="KAL2549188.1"/>
    <property type="molecule type" value="Genomic_DNA"/>
</dbReference>
<sequence length="164" mass="19067">MAVSAIDSMVHIGEGTMDRRIDVFDEPIVSGGKYLMPMDEDGRRVLDSRTKEIQNKGCRDLYAEHRREQIIQSPHSDADNHFLMDDKRASRNRRRRQLNARKKELRRHKLVVNGENLPMRKKKSGRLTRLAIDIVFLPVSTVVVFIEIAYCRTHKKRVDSGLEN</sequence>
<dbReference type="AlphaFoldDB" id="A0ABD1WKA5"/>
<keyword evidence="1" id="KW-0472">Membrane</keyword>
<accession>A0ABD1WKA5</accession>
<feature type="transmembrane region" description="Helical" evidence="1">
    <location>
        <begin position="130"/>
        <end position="150"/>
    </location>
</feature>
<evidence type="ECO:0000313" key="3">
    <source>
        <dbReference type="Proteomes" id="UP001604277"/>
    </source>
</evidence>
<evidence type="ECO:0000256" key="1">
    <source>
        <dbReference type="SAM" id="Phobius"/>
    </source>
</evidence>
<keyword evidence="1" id="KW-0812">Transmembrane</keyword>
<evidence type="ECO:0000313" key="2">
    <source>
        <dbReference type="EMBL" id="KAL2549188.1"/>
    </source>
</evidence>
<keyword evidence="3" id="KW-1185">Reference proteome</keyword>
<dbReference type="Proteomes" id="UP001604277">
    <property type="component" value="Unassembled WGS sequence"/>
</dbReference>
<comment type="caution">
    <text evidence="2">The sequence shown here is derived from an EMBL/GenBank/DDBJ whole genome shotgun (WGS) entry which is preliminary data.</text>
</comment>